<dbReference type="InterPro" id="IPR001304">
    <property type="entry name" value="C-type_lectin-like"/>
</dbReference>
<dbReference type="GeneTree" id="ENSGT01100000263473"/>
<proteinExistence type="predicted"/>
<feature type="domain" description="C-type lectin" evidence="2">
    <location>
        <begin position="154"/>
        <end position="223"/>
    </location>
</feature>
<dbReference type="PANTHER" id="PTHR45784:SF5">
    <property type="entry name" value="C-TYPE LECTIN DOMAIN FAMILY 20 MEMBER A-RELATED"/>
    <property type="match status" value="1"/>
</dbReference>
<accession>A0A8C4RTZ5</accession>
<dbReference type="Gene3D" id="3.10.100.10">
    <property type="entry name" value="Mannose-Binding Protein A, subunit A"/>
    <property type="match status" value="3"/>
</dbReference>
<dbReference type="Pfam" id="PF00059">
    <property type="entry name" value="Lectin_C"/>
    <property type="match status" value="3"/>
</dbReference>
<dbReference type="Proteomes" id="UP000694620">
    <property type="component" value="Chromosome 1"/>
</dbReference>
<dbReference type="SUPFAM" id="SSF56436">
    <property type="entry name" value="C-type lectin-like"/>
    <property type="match status" value="3"/>
</dbReference>
<dbReference type="SMART" id="SM00034">
    <property type="entry name" value="CLECT"/>
    <property type="match status" value="2"/>
</dbReference>
<name>A0A8C4RTZ5_ERPCA</name>
<dbReference type="PROSITE" id="PS50041">
    <property type="entry name" value="C_TYPE_LECTIN_2"/>
    <property type="match status" value="3"/>
</dbReference>
<keyword evidence="1" id="KW-1015">Disulfide bond</keyword>
<reference evidence="3" key="1">
    <citation type="submission" date="2021-06" db="EMBL/GenBank/DDBJ databases">
        <authorList>
            <consortium name="Wellcome Sanger Institute Data Sharing"/>
        </authorList>
    </citation>
    <scope>NUCLEOTIDE SEQUENCE [LARGE SCALE GENOMIC DNA]</scope>
</reference>
<evidence type="ECO:0000313" key="3">
    <source>
        <dbReference type="Ensembl" id="ENSECRP00000006743.1"/>
    </source>
</evidence>
<organism evidence="3 4">
    <name type="scientific">Erpetoichthys calabaricus</name>
    <name type="common">Rope fish</name>
    <name type="synonym">Calamoichthys calabaricus</name>
    <dbReference type="NCBI Taxonomy" id="27687"/>
    <lineage>
        <taxon>Eukaryota</taxon>
        <taxon>Metazoa</taxon>
        <taxon>Chordata</taxon>
        <taxon>Craniata</taxon>
        <taxon>Vertebrata</taxon>
        <taxon>Euteleostomi</taxon>
        <taxon>Actinopterygii</taxon>
        <taxon>Polypteriformes</taxon>
        <taxon>Polypteridae</taxon>
        <taxon>Erpetoichthys</taxon>
    </lineage>
</organism>
<dbReference type="PANTHER" id="PTHR45784">
    <property type="entry name" value="C-TYPE LECTIN DOMAIN FAMILY 20 MEMBER A-RELATED"/>
    <property type="match status" value="1"/>
</dbReference>
<reference evidence="3" key="2">
    <citation type="submission" date="2025-08" db="UniProtKB">
        <authorList>
            <consortium name="Ensembl"/>
        </authorList>
    </citation>
    <scope>IDENTIFICATION</scope>
</reference>
<feature type="domain" description="C-type lectin" evidence="2">
    <location>
        <begin position="221"/>
        <end position="324"/>
    </location>
</feature>
<dbReference type="PROSITE" id="PS51257">
    <property type="entry name" value="PROKAR_LIPOPROTEIN"/>
    <property type="match status" value="1"/>
</dbReference>
<dbReference type="Ensembl" id="ENSECRT00000006851.1">
    <property type="protein sequence ID" value="ENSECRP00000006743.1"/>
    <property type="gene ID" value="ENSECRG00000004484.1"/>
</dbReference>
<dbReference type="InterPro" id="IPR016186">
    <property type="entry name" value="C-type_lectin-like/link_sf"/>
</dbReference>
<dbReference type="AlphaFoldDB" id="A0A8C4RTZ5"/>
<keyword evidence="4" id="KW-1185">Reference proteome</keyword>
<sequence>MYIYLFKLRLVLALSKFLLNKFFITGSYSMMSCSVTQFTFVSNNQTWDAAQNYCRSTFTDLATVENEEINQQLIMKNAKSFPFWIGLFNNPWKWSDGGNSTFQNWRDGQPDNWYLSEKCAAFSQANWNDDQCSYQTYFLCYNKSCTPISCTNTYIFVSYLLSWDDAQKYCRAHYTDLVTIENQTMNDQLLIKTQAQYSWIGLRHENDNWHWSNGDNISERYSWINLYMTWKDAQQYCRVNYTDLVSIRDESENMEIMKKAQSNPFWIGLFNDPWKWSDCGQSKFKKWSNQEPNNWSLNEECVEIWPNGTWNDADCSLQKPFICSQSKLIFFIFMFIFM</sequence>
<dbReference type="InterPro" id="IPR018378">
    <property type="entry name" value="C-type_lectin_CS"/>
</dbReference>
<evidence type="ECO:0000256" key="1">
    <source>
        <dbReference type="ARBA" id="ARBA00023157"/>
    </source>
</evidence>
<protein>
    <recommendedName>
        <fullName evidence="2">C-type lectin domain-containing protein</fullName>
    </recommendedName>
</protein>
<feature type="domain" description="C-type lectin" evidence="2">
    <location>
        <begin position="38"/>
        <end position="141"/>
    </location>
</feature>
<dbReference type="PROSITE" id="PS00615">
    <property type="entry name" value="C_TYPE_LECTIN_1"/>
    <property type="match status" value="2"/>
</dbReference>
<evidence type="ECO:0000259" key="2">
    <source>
        <dbReference type="PROSITE" id="PS50041"/>
    </source>
</evidence>
<reference evidence="3" key="3">
    <citation type="submission" date="2025-09" db="UniProtKB">
        <authorList>
            <consortium name="Ensembl"/>
        </authorList>
    </citation>
    <scope>IDENTIFICATION</scope>
</reference>
<evidence type="ECO:0000313" key="4">
    <source>
        <dbReference type="Proteomes" id="UP000694620"/>
    </source>
</evidence>
<dbReference type="InterPro" id="IPR016187">
    <property type="entry name" value="CTDL_fold"/>
</dbReference>